<dbReference type="SUPFAM" id="SSF51735">
    <property type="entry name" value="NAD(P)-binding Rossmann-fold domains"/>
    <property type="match status" value="1"/>
</dbReference>
<evidence type="ECO:0000313" key="9">
    <source>
        <dbReference type="EMBL" id="KAF2204369.1"/>
    </source>
</evidence>
<evidence type="ECO:0000259" key="8">
    <source>
        <dbReference type="Pfam" id="PF22725"/>
    </source>
</evidence>
<dbReference type="SUPFAM" id="SSF55347">
    <property type="entry name" value="Glyceraldehyde-3-phosphate dehydrogenase-like, C-terminal domain"/>
    <property type="match status" value="1"/>
</dbReference>
<dbReference type="EMBL" id="ML993878">
    <property type="protein sequence ID" value="KAF2204369.1"/>
    <property type="molecule type" value="Genomic_DNA"/>
</dbReference>
<dbReference type="EC" id="1.1.1.179" evidence="3"/>
<evidence type="ECO:0000256" key="5">
    <source>
        <dbReference type="ARBA" id="ARBA00049233"/>
    </source>
</evidence>
<dbReference type="Pfam" id="PF01408">
    <property type="entry name" value="GFO_IDH_MocA"/>
    <property type="match status" value="1"/>
</dbReference>
<proteinExistence type="inferred from homology"/>
<accession>A0A9P4MSN4</accession>
<evidence type="ECO:0000256" key="3">
    <source>
        <dbReference type="ARBA" id="ARBA00038984"/>
    </source>
</evidence>
<comment type="similarity">
    <text evidence="1">Belongs to the Gfo/Idh/MocA family.</text>
</comment>
<gene>
    <name evidence="9" type="ORF">GQ43DRAFT_438018</name>
</gene>
<feature type="domain" description="GFO/IDH/MocA-like oxidoreductase" evidence="8">
    <location>
        <begin position="148"/>
        <end position="280"/>
    </location>
</feature>
<feature type="region of interest" description="Disordered" evidence="6">
    <location>
        <begin position="298"/>
        <end position="317"/>
    </location>
</feature>
<evidence type="ECO:0000259" key="7">
    <source>
        <dbReference type="Pfam" id="PF01408"/>
    </source>
</evidence>
<dbReference type="PANTHER" id="PTHR22604:SF115">
    <property type="entry name" value="DIHYDRODIOL DEHYDROGENASE, PUTATIVE (AFU_ORTHOLOGUE AFUA_1G07520)-RELATED"/>
    <property type="match status" value="1"/>
</dbReference>
<evidence type="ECO:0000313" key="10">
    <source>
        <dbReference type="Proteomes" id="UP000799536"/>
    </source>
</evidence>
<reference evidence="9" key="1">
    <citation type="journal article" date="2020" name="Stud. Mycol.">
        <title>101 Dothideomycetes genomes: a test case for predicting lifestyles and emergence of pathogens.</title>
        <authorList>
            <person name="Haridas S."/>
            <person name="Albert R."/>
            <person name="Binder M."/>
            <person name="Bloem J."/>
            <person name="Labutti K."/>
            <person name="Salamov A."/>
            <person name="Andreopoulos B."/>
            <person name="Baker S."/>
            <person name="Barry K."/>
            <person name="Bills G."/>
            <person name="Bluhm B."/>
            <person name="Cannon C."/>
            <person name="Castanera R."/>
            <person name="Culley D."/>
            <person name="Daum C."/>
            <person name="Ezra D."/>
            <person name="Gonzalez J."/>
            <person name="Henrissat B."/>
            <person name="Kuo A."/>
            <person name="Liang C."/>
            <person name="Lipzen A."/>
            <person name="Lutzoni F."/>
            <person name="Magnuson J."/>
            <person name="Mondo S."/>
            <person name="Nolan M."/>
            <person name="Ohm R."/>
            <person name="Pangilinan J."/>
            <person name="Park H.-J."/>
            <person name="Ramirez L."/>
            <person name="Alfaro M."/>
            <person name="Sun H."/>
            <person name="Tritt A."/>
            <person name="Yoshinaga Y."/>
            <person name="Zwiers L.-H."/>
            <person name="Turgeon B."/>
            <person name="Goodwin S."/>
            <person name="Spatafora J."/>
            <person name="Crous P."/>
            <person name="Grigoriev I."/>
        </authorList>
    </citation>
    <scope>NUCLEOTIDE SEQUENCE</scope>
    <source>
        <strain evidence="9">ATCC 74209</strain>
    </source>
</reference>
<dbReference type="Pfam" id="PF22725">
    <property type="entry name" value="GFO_IDH_MocA_C3"/>
    <property type="match status" value="1"/>
</dbReference>
<name>A0A9P4MSN4_9PLEO</name>
<dbReference type="Proteomes" id="UP000799536">
    <property type="component" value="Unassembled WGS sequence"/>
</dbReference>
<evidence type="ECO:0000256" key="6">
    <source>
        <dbReference type="SAM" id="MobiDB-lite"/>
    </source>
</evidence>
<dbReference type="OrthoDB" id="2129491at2759"/>
<dbReference type="InterPro" id="IPR050984">
    <property type="entry name" value="Gfo/Idh/MocA_domain"/>
</dbReference>
<dbReference type="Gene3D" id="3.40.50.720">
    <property type="entry name" value="NAD(P)-binding Rossmann-like Domain"/>
    <property type="match status" value="1"/>
</dbReference>
<evidence type="ECO:0000256" key="4">
    <source>
        <dbReference type="ARBA" id="ARBA00042988"/>
    </source>
</evidence>
<evidence type="ECO:0000256" key="1">
    <source>
        <dbReference type="ARBA" id="ARBA00010928"/>
    </source>
</evidence>
<feature type="domain" description="Gfo/Idh/MocA-like oxidoreductase N-terminal" evidence="7">
    <location>
        <begin position="9"/>
        <end position="136"/>
    </location>
</feature>
<organism evidence="9 10">
    <name type="scientific">Delitschia confertaspora ATCC 74209</name>
    <dbReference type="NCBI Taxonomy" id="1513339"/>
    <lineage>
        <taxon>Eukaryota</taxon>
        <taxon>Fungi</taxon>
        <taxon>Dikarya</taxon>
        <taxon>Ascomycota</taxon>
        <taxon>Pezizomycotina</taxon>
        <taxon>Dothideomycetes</taxon>
        <taxon>Pleosporomycetidae</taxon>
        <taxon>Pleosporales</taxon>
        <taxon>Delitschiaceae</taxon>
        <taxon>Delitschia</taxon>
    </lineage>
</organism>
<dbReference type="GO" id="GO:0000166">
    <property type="term" value="F:nucleotide binding"/>
    <property type="evidence" value="ECO:0007669"/>
    <property type="project" value="InterPro"/>
</dbReference>
<evidence type="ECO:0000256" key="2">
    <source>
        <dbReference type="ARBA" id="ARBA00023002"/>
    </source>
</evidence>
<dbReference type="InterPro" id="IPR055170">
    <property type="entry name" value="GFO_IDH_MocA-like_dom"/>
</dbReference>
<keyword evidence="10" id="KW-1185">Reference proteome</keyword>
<sequence>MTSEPFTLRWGILATGGIAKTFTKDLLIPPATRNAHDINHKLVAVASSNSVSRAQAFLHEINAPSTSKAYGSYTDLVSDPNVDIIYVATPHSHHYQHARLCLEAGKHVLCEKAFTVNAAQAQTLVDLAKDKGLFLMEAVWTRYFPVAREIRERVRKGEVGDVKRVWADLSFWNDVEGVFGGDEGGHRMVNIGLAGGALLDLGIYSLTWVFQILYHILPESQRSEPIVSSQIAKYAGTGCDEMTTIVLHFPKTGAHGVATTSIRVPTTPTPVIIQGTLGTITLPHPIYRPTSYKIIPNSSFESSQPPNSSQPQTSLEEETITHGVEGGGHGMFYEADECARCIKGGKLQSEGLPWEESLLIMKVMDEVRRQGGLVYPEELESCEYPLNF</sequence>
<keyword evidence="2" id="KW-0560">Oxidoreductase</keyword>
<dbReference type="InterPro" id="IPR036291">
    <property type="entry name" value="NAD(P)-bd_dom_sf"/>
</dbReference>
<protein>
    <recommendedName>
        <fullName evidence="3">D-xylose 1-dehydrogenase (NADP(+), D-xylono-1,5-lactone-forming)</fullName>
        <ecNumber evidence="3">1.1.1.179</ecNumber>
    </recommendedName>
    <alternativeName>
        <fullName evidence="4">D-xylose-NADP dehydrogenase</fullName>
    </alternativeName>
</protein>
<feature type="compositionally biased region" description="Low complexity" evidence="6">
    <location>
        <begin position="298"/>
        <end position="314"/>
    </location>
</feature>
<dbReference type="GO" id="GO:0047837">
    <property type="term" value="F:D-xylose 1-dehydrogenase (NADP+) activity"/>
    <property type="evidence" value="ECO:0007669"/>
    <property type="project" value="UniProtKB-EC"/>
</dbReference>
<comment type="caution">
    <text evidence="9">The sequence shown here is derived from an EMBL/GenBank/DDBJ whole genome shotgun (WGS) entry which is preliminary data.</text>
</comment>
<comment type="catalytic activity">
    <reaction evidence="5">
        <text>D-xylose + NADP(+) = D-xylono-1,5-lactone + NADPH + H(+)</text>
        <dbReference type="Rhea" id="RHEA:22000"/>
        <dbReference type="ChEBI" id="CHEBI:15378"/>
        <dbReference type="ChEBI" id="CHEBI:15867"/>
        <dbReference type="ChEBI" id="CHEBI:53455"/>
        <dbReference type="ChEBI" id="CHEBI:57783"/>
        <dbReference type="ChEBI" id="CHEBI:58349"/>
        <dbReference type="EC" id="1.1.1.179"/>
    </reaction>
</comment>
<dbReference type="InterPro" id="IPR000683">
    <property type="entry name" value="Gfo/Idh/MocA-like_OxRdtase_N"/>
</dbReference>
<dbReference type="PANTHER" id="PTHR22604">
    <property type="entry name" value="OXIDOREDUCTASES"/>
    <property type="match status" value="1"/>
</dbReference>
<dbReference type="AlphaFoldDB" id="A0A9P4MSN4"/>
<dbReference type="Gene3D" id="3.30.360.10">
    <property type="entry name" value="Dihydrodipicolinate Reductase, domain 2"/>
    <property type="match status" value="1"/>
</dbReference>